<dbReference type="AlphaFoldDB" id="A0A5D0QW72"/>
<protein>
    <recommendedName>
        <fullName evidence="4">DUF2927 domain-containing protein</fullName>
    </recommendedName>
</protein>
<dbReference type="RefSeq" id="WP_066256425.1">
    <property type="nucleotide sequence ID" value="NZ_VSKL01000002.1"/>
</dbReference>
<name>A0A5D0QW72_9FLAO</name>
<reference evidence="2 3" key="1">
    <citation type="submission" date="2019-08" db="EMBL/GenBank/DDBJ databases">
        <title>Genomes of Antarctic Bizionia species.</title>
        <authorList>
            <person name="Bowman J.P."/>
        </authorList>
    </citation>
    <scope>NUCLEOTIDE SEQUENCE [LARGE SCALE GENOMIC DNA]</scope>
    <source>
        <strain evidence="2 3">APA-1</strain>
    </source>
</reference>
<evidence type="ECO:0008006" key="4">
    <source>
        <dbReference type="Google" id="ProtNLM"/>
    </source>
</evidence>
<dbReference type="Proteomes" id="UP000324358">
    <property type="component" value="Unassembled WGS sequence"/>
</dbReference>
<evidence type="ECO:0000313" key="3">
    <source>
        <dbReference type="Proteomes" id="UP000324358"/>
    </source>
</evidence>
<accession>A0A5D0QW72</accession>
<feature type="signal peptide" evidence="1">
    <location>
        <begin position="1"/>
        <end position="19"/>
    </location>
</feature>
<keyword evidence="3" id="KW-1185">Reference proteome</keyword>
<proteinExistence type="predicted"/>
<feature type="chain" id="PRO_5022929849" description="DUF2927 domain-containing protein" evidence="1">
    <location>
        <begin position="20"/>
        <end position="285"/>
    </location>
</feature>
<comment type="caution">
    <text evidence="2">The sequence shown here is derived from an EMBL/GenBank/DDBJ whole genome shotgun (WGS) entry which is preliminary data.</text>
</comment>
<organism evidence="2 3">
    <name type="scientific">Bizionia algoritergicola</name>
    <dbReference type="NCBI Taxonomy" id="291187"/>
    <lineage>
        <taxon>Bacteria</taxon>
        <taxon>Pseudomonadati</taxon>
        <taxon>Bacteroidota</taxon>
        <taxon>Flavobacteriia</taxon>
        <taxon>Flavobacteriales</taxon>
        <taxon>Flavobacteriaceae</taxon>
        <taxon>Bizionia</taxon>
    </lineage>
</organism>
<evidence type="ECO:0000313" key="2">
    <source>
        <dbReference type="EMBL" id="TYB73473.1"/>
    </source>
</evidence>
<sequence>MKNIILVFCLQVITFSAYAQNSFDDLVEPRIQVLQNNTQIDYNAPYVILENDTLFANNYNAINLRFLLSQHYDNKLMLRYYERIVFCYLTPNPPIVYNLMQWNEPIVIFMDKDFPKDVREKFETFISNLQLREINHLDISFTKKLKNANYHIKSSDIPINGYKPDFKFDTEEDRLNDILTGSVYTLATDGNNKFYAGVLKIHLKSFKTNVDITKRLKQLFFKSLGNFVADNYKETTSLLHHNYDNSEAISEFDMNILKIHYAIIYEQKVNGATFKKLVQLAEKLD</sequence>
<dbReference type="OrthoDB" id="1376960at2"/>
<evidence type="ECO:0000256" key="1">
    <source>
        <dbReference type="SAM" id="SignalP"/>
    </source>
</evidence>
<dbReference type="EMBL" id="VSKL01000002">
    <property type="protein sequence ID" value="TYB73473.1"/>
    <property type="molecule type" value="Genomic_DNA"/>
</dbReference>
<keyword evidence="1" id="KW-0732">Signal</keyword>
<gene>
    <name evidence="2" type="ORF">ES675_07405</name>
</gene>